<dbReference type="PROSITE" id="PS50977">
    <property type="entry name" value="HTH_TETR_2"/>
    <property type="match status" value="1"/>
</dbReference>
<evidence type="ECO:0000313" key="6">
    <source>
        <dbReference type="EMBL" id="MDH6195432.1"/>
    </source>
</evidence>
<feature type="DNA-binding region" description="H-T-H motif" evidence="4">
    <location>
        <begin position="37"/>
        <end position="56"/>
    </location>
</feature>
<dbReference type="SUPFAM" id="SSF46689">
    <property type="entry name" value="Homeodomain-like"/>
    <property type="match status" value="1"/>
</dbReference>
<keyword evidence="3" id="KW-0804">Transcription</keyword>
<dbReference type="Proteomes" id="UP001160130">
    <property type="component" value="Unassembled WGS sequence"/>
</dbReference>
<proteinExistence type="predicted"/>
<evidence type="ECO:0000259" key="5">
    <source>
        <dbReference type="PROSITE" id="PS50977"/>
    </source>
</evidence>
<dbReference type="InterPro" id="IPR050109">
    <property type="entry name" value="HTH-type_TetR-like_transc_reg"/>
</dbReference>
<dbReference type="Pfam" id="PF00440">
    <property type="entry name" value="TetR_N"/>
    <property type="match status" value="1"/>
</dbReference>
<organism evidence="6 7">
    <name type="scientific">Mycolicibacterium frederiksbergense</name>
    <dbReference type="NCBI Taxonomy" id="117567"/>
    <lineage>
        <taxon>Bacteria</taxon>
        <taxon>Bacillati</taxon>
        <taxon>Actinomycetota</taxon>
        <taxon>Actinomycetes</taxon>
        <taxon>Mycobacteriales</taxon>
        <taxon>Mycobacteriaceae</taxon>
        <taxon>Mycolicibacterium</taxon>
    </lineage>
</organism>
<evidence type="ECO:0000256" key="3">
    <source>
        <dbReference type="ARBA" id="ARBA00023163"/>
    </source>
</evidence>
<dbReference type="PANTHER" id="PTHR30055">
    <property type="entry name" value="HTH-TYPE TRANSCRIPTIONAL REGULATOR RUTR"/>
    <property type="match status" value="1"/>
</dbReference>
<sequence>MSNAPRKAPRQQRSKETVDVMLEAAAQVFDREGPSATTNRIAEKAGVSIGSLYQYFPNKQALLNVLAQRHVKQAVERLDAVLAQLRAQQPPFEDTMRTILDALVELHSDRPGLHGLMHRMVAPRADELAALQQFEGYLTREIAFHLRRCGVGRRGDGSDDESSLATAQVLVHTVDAHLHRVLPRRGMDTEQLLELVVRLLGD</sequence>
<dbReference type="PROSITE" id="PS01081">
    <property type="entry name" value="HTH_TETR_1"/>
    <property type="match status" value="1"/>
</dbReference>
<keyword evidence="2 4" id="KW-0238">DNA-binding</keyword>
<feature type="domain" description="HTH tetR-type" evidence="5">
    <location>
        <begin position="15"/>
        <end position="74"/>
    </location>
</feature>
<dbReference type="EMBL" id="JARXVE010000003">
    <property type="protein sequence ID" value="MDH6195432.1"/>
    <property type="molecule type" value="Genomic_DNA"/>
</dbReference>
<gene>
    <name evidence="6" type="ORF">M2272_002072</name>
</gene>
<reference evidence="6 7" key="1">
    <citation type="submission" date="2023-04" db="EMBL/GenBank/DDBJ databases">
        <title>Forest soil microbial communities from Buena Vista Peninsula, Colon Province, Panama.</title>
        <authorList>
            <person name="Bouskill N."/>
        </authorList>
    </citation>
    <scope>NUCLEOTIDE SEQUENCE [LARGE SCALE GENOMIC DNA]</scope>
    <source>
        <strain evidence="6 7">AC80</strain>
    </source>
</reference>
<evidence type="ECO:0000256" key="2">
    <source>
        <dbReference type="ARBA" id="ARBA00023125"/>
    </source>
</evidence>
<dbReference type="InterPro" id="IPR001647">
    <property type="entry name" value="HTH_TetR"/>
</dbReference>
<dbReference type="RefSeq" id="WP_280832092.1">
    <property type="nucleotide sequence ID" value="NZ_JARXVE010000003.1"/>
</dbReference>
<keyword evidence="1" id="KW-0805">Transcription regulation</keyword>
<dbReference type="PANTHER" id="PTHR30055:SF234">
    <property type="entry name" value="HTH-TYPE TRANSCRIPTIONAL REGULATOR BETI"/>
    <property type="match status" value="1"/>
</dbReference>
<dbReference type="PRINTS" id="PR00455">
    <property type="entry name" value="HTHTETR"/>
</dbReference>
<dbReference type="InterPro" id="IPR009057">
    <property type="entry name" value="Homeodomain-like_sf"/>
</dbReference>
<comment type="caution">
    <text evidence="6">The sequence shown here is derived from an EMBL/GenBank/DDBJ whole genome shotgun (WGS) entry which is preliminary data.</text>
</comment>
<name>A0ABT6KXJ1_9MYCO</name>
<evidence type="ECO:0000256" key="4">
    <source>
        <dbReference type="PROSITE-ProRule" id="PRU00335"/>
    </source>
</evidence>
<accession>A0ABT6KXJ1</accession>
<dbReference type="Gene3D" id="1.10.357.10">
    <property type="entry name" value="Tetracycline Repressor, domain 2"/>
    <property type="match status" value="1"/>
</dbReference>
<protein>
    <submittedName>
        <fullName evidence="6">AcrR family transcriptional regulator</fullName>
    </submittedName>
</protein>
<keyword evidence="7" id="KW-1185">Reference proteome</keyword>
<evidence type="ECO:0000256" key="1">
    <source>
        <dbReference type="ARBA" id="ARBA00023015"/>
    </source>
</evidence>
<dbReference type="InterPro" id="IPR023772">
    <property type="entry name" value="DNA-bd_HTH_TetR-type_CS"/>
</dbReference>
<evidence type="ECO:0000313" key="7">
    <source>
        <dbReference type="Proteomes" id="UP001160130"/>
    </source>
</evidence>